<dbReference type="Pfam" id="PF19669">
    <property type="entry name" value="DUF6172"/>
    <property type="match status" value="1"/>
</dbReference>
<evidence type="ECO:0000313" key="2">
    <source>
        <dbReference type="Proteomes" id="UP000094609"/>
    </source>
</evidence>
<organism evidence="1 2">
    <name type="scientific">Sulfurospirillum halorespirans DSM 13726</name>
    <dbReference type="NCBI Taxonomy" id="1193502"/>
    <lineage>
        <taxon>Bacteria</taxon>
        <taxon>Pseudomonadati</taxon>
        <taxon>Campylobacterota</taxon>
        <taxon>Epsilonproteobacteria</taxon>
        <taxon>Campylobacterales</taxon>
        <taxon>Sulfurospirillaceae</taxon>
        <taxon>Sulfurospirillum</taxon>
    </lineage>
</organism>
<dbReference type="RefSeq" id="WP_069477789.1">
    <property type="nucleotide sequence ID" value="NZ_CP017111.1"/>
</dbReference>
<evidence type="ECO:0000313" key="1">
    <source>
        <dbReference type="EMBL" id="AOO64963.1"/>
    </source>
</evidence>
<reference evidence="2" key="1">
    <citation type="submission" date="2016-08" db="EMBL/GenBank/DDBJ databases">
        <title>Complete genome sequence of the organohalide-respiring Epsilonproteobacterium Sulfurospirillum halorespirans.</title>
        <authorList>
            <person name="Goris T."/>
            <person name="Zimmermann J."/>
            <person name="Schenz B."/>
            <person name="Lemos M."/>
            <person name="Hackermueller J."/>
            <person name="Diekert G."/>
        </authorList>
    </citation>
    <scope>NUCLEOTIDE SEQUENCE [LARGE SCALE GENOMIC DNA]</scope>
    <source>
        <strain>DSM 13726</strain>
        <strain evidence="2">PCE-M2</strain>
    </source>
</reference>
<dbReference type="PATRIC" id="fig|1193502.14.peg.1203"/>
<dbReference type="KEGG" id="shal:SHALO_1185"/>
<dbReference type="Proteomes" id="UP000094609">
    <property type="component" value="Chromosome"/>
</dbReference>
<keyword evidence="2" id="KW-1185">Reference proteome</keyword>
<protein>
    <submittedName>
        <fullName evidence="1">Uncharacterized protein</fullName>
    </submittedName>
</protein>
<dbReference type="AlphaFoldDB" id="A0A1D7TJ13"/>
<dbReference type="InterPro" id="IPR046170">
    <property type="entry name" value="DUF6172"/>
</dbReference>
<sequence length="102" mass="11874">MKKIFHLQVENKNSDRLVESIKHEIRKYIKRERAKKTPEGFHFWDFDCKFGETSENAQAIHQADLGEEIDKAHSAKWSECYVEIIAKPAKKPVTATKGEETK</sequence>
<dbReference type="STRING" id="1193502.SHALO_1185"/>
<proteinExistence type="predicted"/>
<name>A0A1D7TJ13_9BACT</name>
<gene>
    <name evidence="1" type="ORF">SHALO_1185</name>
</gene>
<dbReference type="EMBL" id="CP017111">
    <property type="protein sequence ID" value="AOO64963.1"/>
    <property type="molecule type" value="Genomic_DNA"/>
</dbReference>
<accession>A0A1D7TJ13</accession>